<dbReference type="InterPro" id="IPR009057">
    <property type="entry name" value="Homeodomain-like_sf"/>
</dbReference>
<dbReference type="EMBL" id="SSOB01000025">
    <property type="protein sequence ID" value="THF76413.1"/>
    <property type="molecule type" value="Genomic_DNA"/>
</dbReference>
<organism evidence="1 2">
    <name type="scientific">Cohnella fermenti</name>
    <dbReference type="NCBI Taxonomy" id="2565925"/>
    <lineage>
        <taxon>Bacteria</taxon>
        <taxon>Bacillati</taxon>
        <taxon>Bacillota</taxon>
        <taxon>Bacilli</taxon>
        <taxon>Bacillales</taxon>
        <taxon>Paenibacillaceae</taxon>
        <taxon>Cohnella</taxon>
    </lineage>
</organism>
<evidence type="ECO:0000313" key="2">
    <source>
        <dbReference type="Proteomes" id="UP000310636"/>
    </source>
</evidence>
<proteinExistence type="predicted"/>
<accession>A0A4S4BNL1</accession>
<dbReference type="AlphaFoldDB" id="A0A4S4BNL1"/>
<evidence type="ECO:0000313" key="1">
    <source>
        <dbReference type="EMBL" id="THF76413.1"/>
    </source>
</evidence>
<reference evidence="1 2" key="1">
    <citation type="submission" date="2019-04" db="EMBL/GenBank/DDBJ databases">
        <title>Cohnella sp. nov. isolated from preserved vegetables.</title>
        <authorList>
            <person name="Lin S.-Y."/>
            <person name="Hung M.-H."/>
            <person name="Young C.-C."/>
        </authorList>
    </citation>
    <scope>NUCLEOTIDE SEQUENCE [LARGE SCALE GENOMIC DNA]</scope>
    <source>
        <strain evidence="1 2">CC-MHH1044</strain>
    </source>
</reference>
<dbReference type="Proteomes" id="UP000310636">
    <property type="component" value="Unassembled WGS sequence"/>
</dbReference>
<name>A0A4S4BNL1_9BACL</name>
<sequence length="69" mass="8209">MKISRATLYKYFSTKEEIIDFNIEVFIEFINEHAFSPLHSDHSYGIRFQQLFEQSVSLKQDEILRGILP</sequence>
<dbReference type="OrthoDB" id="881297at2"/>
<dbReference type="SUPFAM" id="SSF46689">
    <property type="entry name" value="Homeodomain-like"/>
    <property type="match status" value="1"/>
</dbReference>
<gene>
    <name evidence="1" type="ORF">E6C55_19280</name>
</gene>
<protein>
    <submittedName>
        <fullName evidence="1">Helix-turn-helix transcriptional regulator</fullName>
    </submittedName>
</protein>
<comment type="caution">
    <text evidence="1">The sequence shown here is derived from an EMBL/GenBank/DDBJ whole genome shotgun (WGS) entry which is preliminary data.</text>
</comment>
<dbReference type="Gene3D" id="1.10.357.10">
    <property type="entry name" value="Tetracycline Repressor, domain 2"/>
    <property type="match status" value="1"/>
</dbReference>
<keyword evidence="2" id="KW-1185">Reference proteome</keyword>
<dbReference type="RefSeq" id="WP_136371445.1">
    <property type="nucleotide sequence ID" value="NZ_SSOB01000025.1"/>
</dbReference>